<dbReference type="PANTHER" id="PTHR33703">
    <property type="entry name" value="OS07G0691300 PROTEIN"/>
    <property type="match status" value="1"/>
</dbReference>
<dbReference type="AlphaFoldDB" id="A0A2P6QKI5"/>
<dbReference type="PANTHER" id="PTHR33703:SF16">
    <property type="entry name" value="OS05G0342100 PROTEIN"/>
    <property type="match status" value="1"/>
</dbReference>
<evidence type="ECO:0000313" key="2">
    <source>
        <dbReference type="Proteomes" id="UP000238479"/>
    </source>
</evidence>
<proteinExistence type="predicted"/>
<evidence type="ECO:0000313" key="1">
    <source>
        <dbReference type="EMBL" id="PRQ34688.1"/>
    </source>
</evidence>
<dbReference type="Pfam" id="PF07107">
    <property type="entry name" value="WI12"/>
    <property type="match status" value="1"/>
</dbReference>
<protein>
    <submittedName>
        <fullName evidence="1">Putative wound-induced protein, Wun1</fullName>
    </submittedName>
</protein>
<gene>
    <name evidence="1" type="ORF">RchiOBHm_Chr5g0071881</name>
</gene>
<organism evidence="1 2">
    <name type="scientific">Rosa chinensis</name>
    <name type="common">China rose</name>
    <dbReference type="NCBI Taxonomy" id="74649"/>
    <lineage>
        <taxon>Eukaryota</taxon>
        <taxon>Viridiplantae</taxon>
        <taxon>Streptophyta</taxon>
        <taxon>Embryophyta</taxon>
        <taxon>Tracheophyta</taxon>
        <taxon>Spermatophyta</taxon>
        <taxon>Magnoliopsida</taxon>
        <taxon>eudicotyledons</taxon>
        <taxon>Gunneridae</taxon>
        <taxon>Pentapetalae</taxon>
        <taxon>rosids</taxon>
        <taxon>fabids</taxon>
        <taxon>Rosales</taxon>
        <taxon>Rosaceae</taxon>
        <taxon>Rosoideae</taxon>
        <taxon>Rosoideae incertae sedis</taxon>
        <taxon>Rosa</taxon>
    </lineage>
</organism>
<dbReference type="Gene3D" id="3.10.450.50">
    <property type="match status" value="1"/>
</dbReference>
<name>A0A2P6QKI5_ROSCH</name>
<dbReference type="Proteomes" id="UP000238479">
    <property type="component" value="Chromosome 5"/>
</dbReference>
<dbReference type="InterPro" id="IPR009798">
    <property type="entry name" value="Wun1-like"/>
</dbReference>
<reference evidence="1 2" key="1">
    <citation type="journal article" date="2018" name="Nat. Genet.">
        <title>The Rosa genome provides new insights in the design of modern roses.</title>
        <authorList>
            <person name="Bendahmane M."/>
        </authorList>
    </citation>
    <scope>NUCLEOTIDE SEQUENCE [LARGE SCALE GENOMIC DNA]</scope>
    <source>
        <strain evidence="2">cv. Old Blush</strain>
    </source>
</reference>
<accession>A0A2P6QKI5</accession>
<dbReference type="STRING" id="74649.A0A2P6QKI5"/>
<keyword evidence="2" id="KW-1185">Reference proteome</keyword>
<dbReference type="SUPFAM" id="SSF54427">
    <property type="entry name" value="NTF2-like"/>
    <property type="match status" value="1"/>
</dbReference>
<dbReference type="OMA" id="TELEWWY"/>
<dbReference type="InterPro" id="IPR032710">
    <property type="entry name" value="NTF2-like_dom_sf"/>
</dbReference>
<sequence length="167" mass="19697">MMPENPQSRHRKIVKTLYKTLAHRDTRTTVMLVAPDLEWWFHGPPQCQHMMKMLTGQSRHLEFKFQPRSLKAVGDRVVAEGWEGKKAYWVQVWTVNKDGMITQLREYFNTWVTLMVRVSEAEDEMVKLWQSDSKERFRRSLPDIVSSNVHISESLCSECSFILLLLN</sequence>
<comment type="caution">
    <text evidence="1">The sequence shown here is derived from an EMBL/GenBank/DDBJ whole genome shotgun (WGS) entry which is preliminary data.</text>
</comment>
<dbReference type="EMBL" id="PDCK01000043">
    <property type="protein sequence ID" value="PRQ34688.1"/>
    <property type="molecule type" value="Genomic_DNA"/>
</dbReference>
<dbReference type="Gramene" id="PRQ34688">
    <property type="protein sequence ID" value="PRQ34688"/>
    <property type="gene ID" value="RchiOBHm_Chr5g0071881"/>
</dbReference>